<reference evidence="2" key="1">
    <citation type="submission" date="2010-02" db="EMBL/GenBank/DDBJ databases">
        <title>Complete sequence of Aciduliprofundum boonei T469.</title>
        <authorList>
            <consortium name="US DOE Joint Genome Institute"/>
            <person name="Lucas S."/>
            <person name="Copeland A."/>
            <person name="Lapidus A."/>
            <person name="Cheng J.-F."/>
            <person name="Bruce D."/>
            <person name="Goodwin L."/>
            <person name="Pitluck S."/>
            <person name="Saunders E."/>
            <person name="Detter J.C."/>
            <person name="Han C."/>
            <person name="Tapia R."/>
            <person name="Land M."/>
            <person name="Hauser L."/>
            <person name="Kyrpides N."/>
            <person name="Mikhailova N."/>
            <person name="Flores G."/>
            <person name="Reysenbach A.-L."/>
            <person name="Woyke T."/>
        </authorList>
    </citation>
    <scope>NUCLEOTIDE SEQUENCE</scope>
    <source>
        <strain evidence="2">T469</strain>
    </source>
</reference>
<keyword evidence="3" id="KW-1185">Reference proteome</keyword>
<evidence type="ECO:0000313" key="2">
    <source>
        <dbReference type="EMBL" id="ADD08269.1"/>
    </source>
</evidence>
<dbReference type="CDD" id="cd01045">
    <property type="entry name" value="Ferritin_like_AB"/>
    <property type="match status" value="1"/>
</dbReference>
<dbReference type="OrthoDB" id="91068at2157"/>
<dbReference type="Gene3D" id="1.20.1260.10">
    <property type="match status" value="1"/>
</dbReference>
<evidence type="ECO:0000313" key="3">
    <source>
        <dbReference type="Proteomes" id="UP000001400"/>
    </source>
</evidence>
<dbReference type="EMBL" id="CP001941">
    <property type="protein sequence ID" value="ADD08269.1"/>
    <property type="molecule type" value="Genomic_DNA"/>
</dbReference>
<dbReference type="PANTHER" id="PTHR33531:SF10">
    <property type="entry name" value="BLR7895 PROTEIN"/>
    <property type="match status" value="1"/>
</dbReference>
<dbReference type="PANTHER" id="PTHR33531">
    <property type="entry name" value="RUBRERYTHRIN SUBFAMILY"/>
    <property type="match status" value="1"/>
</dbReference>
<dbReference type="InterPro" id="IPR012347">
    <property type="entry name" value="Ferritin-like"/>
</dbReference>
<dbReference type="SUPFAM" id="SSF47240">
    <property type="entry name" value="Ferritin-like"/>
    <property type="match status" value="1"/>
</dbReference>
<dbReference type="RefSeq" id="WP_012997141.1">
    <property type="nucleotide sequence ID" value="NC_013926.1"/>
</dbReference>
<sequence length="170" mass="19990">MDVSKYSLEDLILLGIKSEEVAKEVYSKVAEEAKNPFLKTRLEALAKEEDRHREILVELYKDLFNGKEPKPPENPDFIPEFPEISIFKELGGTTDIRKILEGAMRAELSAKDYYESIAEKMKDTRVKTIMKYMAKIEEGHYKILKQQYEEIIEFESVMYDEEFMQVDSRF</sequence>
<feature type="domain" description="Rubrerythrin diiron-binding" evidence="1">
    <location>
        <begin position="13"/>
        <end position="146"/>
    </location>
</feature>
<proteinExistence type="predicted"/>
<name>D3TCI4_ACIB4</name>
<evidence type="ECO:0000259" key="1">
    <source>
        <dbReference type="Pfam" id="PF02915"/>
    </source>
</evidence>
<dbReference type="GO" id="GO:0016491">
    <property type="term" value="F:oxidoreductase activity"/>
    <property type="evidence" value="ECO:0007669"/>
    <property type="project" value="InterPro"/>
</dbReference>
<dbReference type="GO" id="GO:0046872">
    <property type="term" value="F:metal ion binding"/>
    <property type="evidence" value="ECO:0007669"/>
    <property type="project" value="InterPro"/>
</dbReference>
<dbReference type="InterPro" id="IPR003251">
    <property type="entry name" value="Rr_diiron-bd_dom"/>
</dbReference>
<gene>
    <name evidence="2" type="ordered locus">Aboo_0458</name>
</gene>
<dbReference type="InterPro" id="IPR009078">
    <property type="entry name" value="Ferritin-like_SF"/>
</dbReference>
<accession>D3TCI4</accession>
<dbReference type="HOGENOM" id="CLU_134897_0_0_2"/>
<dbReference type="KEGG" id="abi:Aboo_0458"/>
<dbReference type="Proteomes" id="UP000001400">
    <property type="component" value="Chromosome"/>
</dbReference>
<dbReference type="Pfam" id="PF02915">
    <property type="entry name" value="Rubrerythrin"/>
    <property type="match status" value="1"/>
</dbReference>
<dbReference type="GeneID" id="8827401"/>
<dbReference type="AlphaFoldDB" id="D3TCI4"/>
<organism evidence="2 3">
    <name type="scientific">Aciduliprofundum boonei (strain DSM 19572 / T469)</name>
    <dbReference type="NCBI Taxonomy" id="439481"/>
    <lineage>
        <taxon>Archaea</taxon>
        <taxon>Methanobacteriati</taxon>
        <taxon>Thermoplasmatota</taxon>
        <taxon>DHVE2 group</taxon>
        <taxon>Candidatus Aciduliprofundum</taxon>
    </lineage>
</organism>
<protein>
    <submittedName>
        <fullName evidence="2">Rubrerythrin</fullName>
    </submittedName>
</protein>